<reference evidence="3 4" key="1">
    <citation type="journal article" date="2006" name="Science">
        <title>The genome of black cottonwood, Populus trichocarpa (Torr. &amp; Gray).</title>
        <authorList>
            <person name="Tuskan G.A."/>
            <person name="Difazio S."/>
            <person name="Jansson S."/>
            <person name="Bohlmann J."/>
            <person name="Grigoriev I."/>
            <person name="Hellsten U."/>
            <person name="Putnam N."/>
            <person name="Ralph S."/>
            <person name="Rombauts S."/>
            <person name="Salamov A."/>
            <person name="Schein J."/>
            <person name="Sterck L."/>
            <person name="Aerts A."/>
            <person name="Bhalerao R.R."/>
            <person name="Bhalerao R.P."/>
            <person name="Blaudez D."/>
            <person name="Boerjan W."/>
            <person name="Brun A."/>
            <person name="Brunner A."/>
            <person name="Busov V."/>
            <person name="Campbell M."/>
            <person name="Carlson J."/>
            <person name="Chalot M."/>
            <person name="Chapman J."/>
            <person name="Chen G.L."/>
            <person name="Cooper D."/>
            <person name="Coutinho P.M."/>
            <person name="Couturier J."/>
            <person name="Covert S."/>
            <person name="Cronk Q."/>
            <person name="Cunningham R."/>
            <person name="Davis J."/>
            <person name="Degroeve S."/>
            <person name="Dejardin A."/>
            <person name="Depamphilis C."/>
            <person name="Detter J."/>
            <person name="Dirks B."/>
            <person name="Dubchak I."/>
            <person name="Duplessis S."/>
            <person name="Ehlting J."/>
            <person name="Ellis B."/>
            <person name="Gendler K."/>
            <person name="Goodstein D."/>
            <person name="Gribskov M."/>
            <person name="Grimwood J."/>
            <person name="Groover A."/>
            <person name="Gunter L."/>
            <person name="Hamberger B."/>
            <person name="Heinze B."/>
            <person name="Helariutta Y."/>
            <person name="Henrissat B."/>
            <person name="Holligan D."/>
            <person name="Holt R."/>
            <person name="Huang W."/>
            <person name="Islam-Faridi N."/>
            <person name="Jones S."/>
            <person name="Jones-Rhoades M."/>
            <person name="Jorgensen R."/>
            <person name="Joshi C."/>
            <person name="Kangasjarvi J."/>
            <person name="Karlsson J."/>
            <person name="Kelleher C."/>
            <person name="Kirkpatrick R."/>
            <person name="Kirst M."/>
            <person name="Kohler A."/>
            <person name="Kalluri U."/>
            <person name="Larimer F."/>
            <person name="Leebens-Mack J."/>
            <person name="Leple J.C."/>
            <person name="Locascio P."/>
            <person name="Lou Y."/>
            <person name="Lucas S."/>
            <person name="Martin F."/>
            <person name="Montanini B."/>
            <person name="Napoli C."/>
            <person name="Nelson D.R."/>
            <person name="Nelson C."/>
            <person name="Nieminen K."/>
            <person name="Nilsson O."/>
            <person name="Pereda V."/>
            <person name="Peter G."/>
            <person name="Philippe R."/>
            <person name="Pilate G."/>
            <person name="Poliakov A."/>
            <person name="Razumovskaya J."/>
            <person name="Richardson P."/>
            <person name="Rinaldi C."/>
            <person name="Ritland K."/>
            <person name="Rouze P."/>
            <person name="Ryaboy D."/>
            <person name="Schmutz J."/>
            <person name="Schrader J."/>
            <person name="Segerman B."/>
            <person name="Shin H."/>
            <person name="Siddiqui A."/>
            <person name="Sterky F."/>
            <person name="Terry A."/>
            <person name="Tsai C.J."/>
            <person name="Uberbacher E."/>
            <person name="Unneberg P."/>
            <person name="Vahala J."/>
            <person name="Wall K."/>
            <person name="Wessler S."/>
            <person name="Yang G."/>
            <person name="Yin T."/>
            <person name="Douglas C."/>
            <person name="Marra M."/>
            <person name="Sandberg G."/>
            <person name="Van de Peer Y."/>
            <person name="Rokhsar D."/>
        </authorList>
    </citation>
    <scope>NUCLEOTIDE SEQUENCE [LARGE SCALE GENOMIC DNA]</scope>
    <source>
        <strain evidence="4">cv. Nisqually</strain>
    </source>
</reference>
<keyword evidence="2" id="KW-0472">Membrane</keyword>
<dbReference type="EMBL" id="CM009297">
    <property type="protein sequence ID" value="PNT24036.1"/>
    <property type="molecule type" value="Genomic_DNA"/>
</dbReference>
<evidence type="ECO:0000313" key="3">
    <source>
        <dbReference type="EMBL" id="PNT24036.1"/>
    </source>
</evidence>
<keyword evidence="4" id="KW-1185">Reference proteome</keyword>
<gene>
    <name evidence="3" type="ORF">POPTR_008G112500</name>
</gene>
<organism evidence="3 4">
    <name type="scientific">Populus trichocarpa</name>
    <name type="common">Western balsam poplar</name>
    <name type="synonym">Populus balsamifera subsp. trichocarpa</name>
    <dbReference type="NCBI Taxonomy" id="3694"/>
    <lineage>
        <taxon>Eukaryota</taxon>
        <taxon>Viridiplantae</taxon>
        <taxon>Streptophyta</taxon>
        <taxon>Embryophyta</taxon>
        <taxon>Tracheophyta</taxon>
        <taxon>Spermatophyta</taxon>
        <taxon>Magnoliopsida</taxon>
        <taxon>eudicotyledons</taxon>
        <taxon>Gunneridae</taxon>
        <taxon>Pentapetalae</taxon>
        <taxon>rosids</taxon>
        <taxon>fabids</taxon>
        <taxon>Malpighiales</taxon>
        <taxon>Salicaceae</taxon>
        <taxon>Saliceae</taxon>
        <taxon>Populus</taxon>
    </lineage>
</organism>
<protein>
    <submittedName>
        <fullName evidence="3">Uncharacterized protein</fullName>
    </submittedName>
</protein>
<dbReference type="InParanoid" id="B9HIV2"/>
<dbReference type="Proteomes" id="UP000006729">
    <property type="component" value="Chromosome 8"/>
</dbReference>
<proteinExistence type="predicted"/>
<feature type="region of interest" description="Disordered" evidence="1">
    <location>
        <begin position="1"/>
        <end position="21"/>
    </location>
</feature>
<evidence type="ECO:0000256" key="1">
    <source>
        <dbReference type="SAM" id="MobiDB-lite"/>
    </source>
</evidence>
<name>B9HIV2_POPTR</name>
<keyword evidence="2" id="KW-1133">Transmembrane helix</keyword>
<evidence type="ECO:0000256" key="2">
    <source>
        <dbReference type="SAM" id="Phobius"/>
    </source>
</evidence>
<feature type="transmembrane region" description="Helical" evidence="2">
    <location>
        <begin position="28"/>
        <end position="47"/>
    </location>
</feature>
<dbReference type="HOGENOM" id="CLU_2744784_0_0_1"/>
<sequence length="71" mass="7960">MKIDSTNSKHGGLMNAKRPHSKKIQDEGAFSFLLSFFLVEGASSFYFDQMLVSRLNFEFHASLQVGPRGCC</sequence>
<keyword evidence="2" id="KW-0812">Transmembrane</keyword>
<evidence type="ECO:0000313" key="4">
    <source>
        <dbReference type="Proteomes" id="UP000006729"/>
    </source>
</evidence>
<dbReference type="AlphaFoldDB" id="B9HIV2"/>
<accession>B9HIV2</accession>